<feature type="compositionally biased region" description="Basic and acidic residues" evidence="1">
    <location>
        <begin position="18"/>
        <end position="28"/>
    </location>
</feature>
<sequence length="67" mass="7463">MSTTDDTATPALPASSRESNRDLDRAYDDHEDPSILTVFPTDAEWPEIGTMWISVDVEHAVSAADWR</sequence>
<gene>
    <name evidence="3" type="ordered locus">Huta_1677</name>
</gene>
<feature type="domain" description="YTH" evidence="2">
    <location>
        <begin position="1"/>
        <end position="67"/>
    </location>
</feature>
<feature type="compositionally biased region" description="Low complexity" evidence="1">
    <location>
        <begin position="1"/>
        <end position="14"/>
    </location>
</feature>
<dbReference type="EMBL" id="CP001687">
    <property type="protein sequence ID" value="ACV11850.1"/>
    <property type="molecule type" value="Genomic_DNA"/>
</dbReference>
<dbReference type="eggNOG" id="arCOG09050">
    <property type="taxonomic scope" value="Archaea"/>
</dbReference>
<keyword evidence="4" id="KW-1185">Reference proteome</keyword>
<proteinExistence type="predicted"/>
<dbReference type="KEGG" id="hut:Huta_1677"/>
<dbReference type="InterPro" id="IPR007275">
    <property type="entry name" value="YTH_domain"/>
</dbReference>
<evidence type="ECO:0000256" key="1">
    <source>
        <dbReference type="SAM" id="MobiDB-lite"/>
    </source>
</evidence>
<accession>C7NQU6</accession>
<organism evidence="3 4">
    <name type="scientific">Halorhabdus utahensis (strain DSM 12940 / JCM 11049 / AX-2)</name>
    <dbReference type="NCBI Taxonomy" id="519442"/>
    <lineage>
        <taxon>Archaea</taxon>
        <taxon>Methanobacteriati</taxon>
        <taxon>Methanobacteriota</taxon>
        <taxon>Stenosarchaea group</taxon>
        <taxon>Halobacteria</taxon>
        <taxon>Halobacteriales</taxon>
        <taxon>Haloarculaceae</taxon>
        <taxon>Halorhabdus</taxon>
    </lineage>
</organism>
<reference evidence="3 4" key="1">
    <citation type="journal article" date="2009" name="Stand. Genomic Sci.">
        <title>Complete genome sequence of Halorhabdus utahensis type strain (AX-2).</title>
        <authorList>
            <person name="Anderson I."/>
            <person name="Tindall B.J."/>
            <person name="Pomrenke H."/>
            <person name="Goker M."/>
            <person name="Lapidus A."/>
            <person name="Nolan M."/>
            <person name="Copeland A."/>
            <person name="Glavina Del Rio T."/>
            <person name="Chen F."/>
            <person name="Tice H."/>
            <person name="Cheng J.F."/>
            <person name="Lucas S."/>
            <person name="Chertkov O."/>
            <person name="Bruce D."/>
            <person name="Brettin T."/>
            <person name="Detter J.C."/>
            <person name="Han C."/>
            <person name="Goodwin L."/>
            <person name="Land M."/>
            <person name="Hauser L."/>
            <person name="Chang Y.J."/>
            <person name="Jeffries C.D."/>
            <person name="Pitluck S."/>
            <person name="Pati A."/>
            <person name="Mavromatis K."/>
            <person name="Ivanova N."/>
            <person name="Ovchinnikova G."/>
            <person name="Chen A."/>
            <person name="Palaniappan K."/>
            <person name="Chain P."/>
            <person name="Rohde M."/>
            <person name="Bristow J."/>
            <person name="Eisen J.A."/>
            <person name="Markowitz V."/>
            <person name="Hugenholtz P."/>
            <person name="Kyrpides N.C."/>
            <person name="Klenk H.P."/>
        </authorList>
    </citation>
    <scope>NUCLEOTIDE SEQUENCE [LARGE SCALE GENOMIC DNA]</scope>
    <source>
        <strain evidence="4">DSM 12940 / JCM 11049 / AX-2</strain>
    </source>
</reference>
<dbReference type="GeneID" id="8383957"/>
<dbReference type="Proteomes" id="UP000002071">
    <property type="component" value="Chromosome"/>
</dbReference>
<dbReference type="OrthoDB" id="238489at2157"/>
<evidence type="ECO:0000313" key="4">
    <source>
        <dbReference type="Proteomes" id="UP000002071"/>
    </source>
</evidence>
<evidence type="ECO:0000313" key="3">
    <source>
        <dbReference type="EMBL" id="ACV11850.1"/>
    </source>
</evidence>
<feature type="region of interest" description="Disordered" evidence="1">
    <location>
        <begin position="1"/>
        <end position="29"/>
    </location>
</feature>
<dbReference type="RefSeq" id="WP_015789423.1">
    <property type="nucleotide sequence ID" value="NC_013158.1"/>
</dbReference>
<name>C7NQU6_HALUD</name>
<dbReference type="PROSITE" id="PS50882">
    <property type="entry name" value="YTH"/>
    <property type="match status" value="1"/>
</dbReference>
<dbReference type="AlphaFoldDB" id="C7NQU6"/>
<dbReference type="GO" id="GO:0003723">
    <property type="term" value="F:RNA binding"/>
    <property type="evidence" value="ECO:0007669"/>
    <property type="project" value="InterPro"/>
</dbReference>
<protein>
    <recommendedName>
        <fullName evidence="2">YTH domain-containing protein</fullName>
    </recommendedName>
</protein>
<dbReference type="HOGENOM" id="CLU_2802134_0_0_2"/>
<evidence type="ECO:0000259" key="2">
    <source>
        <dbReference type="PROSITE" id="PS50882"/>
    </source>
</evidence>